<evidence type="ECO:0000313" key="3">
    <source>
        <dbReference type="Proteomes" id="UP000051992"/>
    </source>
</evidence>
<dbReference type="RefSeq" id="WP_057743394.1">
    <property type="nucleotide sequence ID" value="NZ_BJLU01000001.1"/>
</dbReference>
<dbReference type="Gene3D" id="1.10.220.80">
    <property type="entry name" value="BH2638-like"/>
    <property type="match status" value="1"/>
</dbReference>
<proteinExistence type="predicted"/>
<dbReference type="SUPFAM" id="SSF158504">
    <property type="entry name" value="BH2638-like"/>
    <property type="match status" value="1"/>
</dbReference>
<sequence>MADKNFNYPFLEGWSTDDIVKASRLYDAVANAYEVGVERDELLAAYRDFKTVVPSKSEEKQLDREFSQASDYSIYRVMQAARSTERPRLKQAARSTERPRLKMDV</sequence>
<dbReference type="OrthoDB" id="1649074at2"/>
<gene>
    <name evidence="2" type="ORF">IV50_GL000050</name>
</gene>
<protein>
    <submittedName>
        <fullName evidence="2">Uncharacterized protein</fullName>
    </submittedName>
</protein>
<accession>A0A0R2HBD3</accession>
<organism evidence="2 3">
    <name type="scientific">Weissella viridescens</name>
    <name type="common">Lactobacillus viridescens</name>
    <dbReference type="NCBI Taxonomy" id="1629"/>
    <lineage>
        <taxon>Bacteria</taxon>
        <taxon>Bacillati</taxon>
        <taxon>Bacillota</taxon>
        <taxon>Bacilli</taxon>
        <taxon>Lactobacillales</taxon>
        <taxon>Lactobacillaceae</taxon>
        <taxon>Weissella</taxon>
    </lineage>
</organism>
<evidence type="ECO:0000256" key="1">
    <source>
        <dbReference type="SAM" id="MobiDB-lite"/>
    </source>
</evidence>
<dbReference type="PIRSF" id="PIRSF037260">
    <property type="entry name" value="UPF0223"/>
    <property type="match status" value="1"/>
</dbReference>
<dbReference type="PATRIC" id="fig|1629.5.peg.51"/>
<feature type="region of interest" description="Disordered" evidence="1">
    <location>
        <begin position="83"/>
        <end position="105"/>
    </location>
</feature>
<evidence type="ECO:0000313" key="2">
    <source>
        <dbReference type="EMBL" id="KRN46788.1"/>
    </source>
</evidence>
<comment type="caution">
    <text evidence="2">The sequence shown here is derived from an EMBL/GenBank/DDBJ whole genome shotgun (WGS) entry which is preliminary data.</text>
</comment>
<dbReference type="EMBL" id="JQBM01000001">
    <property type="protein sequence ID" value="KRN46788.1"/>
    <property type="molecule type" value="Genomic_DNA"/>
</dbReference>
<keyword evidence="3" id="KW-1185">Reference proteome</keyword>
<dbReference type="AlphaFoldDB" id="A0A0R2HBD3"/>
<dbReference type="Proteomes" id="UP000051992">
    <property type="component" value="Unassembled WGS sequence"/>
</dbReference>
<feature type="compositionally biased region" description="Basic and acidic residues" evidence="1">
    <location>
        <begin position="95"/>
        <end position="105"/>
    </location>
</feature>
<dbReference type="Pfam" id="PF05256">
    <property type="entry name" value="UPF0223"/>
    <property type="match status" value="1"/>
</dbReference>
<name>A0A0R2HBD3_WEIVI</name>
<reference evidence="2 3" key="1">
    <citation type="journal article" date="2015" name="Genome Announc.">
        <title>Expanding the biotechnology potential of lactobacilli through comparative genomics of 213 strains and associated genera.</title>
        <authorList>
            <person name="Sun Z."/>
            <person name="Harris H.M."/>
            <person name="McCann A."/>
            <person name="Guo C."/>
            <person name="Argimon S."/>
            <person name="Zhang W."/>
            <person name="Yang X."/>
            <person name="Jeffery I.B."/>
            <person name="Cooney J.C."/>
            <person name="Kagawa T.F."/>
            <person name="Liu W."/>
            <person name="Song Y."/>
            <person name="Salvetti E."/>
            <person name="Wrobel A."/>
            <person name="Rasinkangas P."/>
            <person name="Parkhill J."/>
            <person name="Rea M.C."/>
            <person name="O'Sullivan O."/>
            <person name="Ritari J."/>
            <person name="Douillard F.P."/>
            <person name="Paul Ross R."/>
            <person name="Yang R."/>
            <person name="Briner A.E."/>
            <person name="Felis G.E."/>
            <person name="de Vos W.M."/>
            <person name="Barrangou R."/>
            <person name="Klaenhammer T.R."/>
            <person name="Caufield P.W."/>
            <person name="Cui Y."/>
            <person name="Zhang H."/>
            <person name="O'Toole P.W."/>
        </authorList>
    </citation>
    <scope>NUCLEOTIDE SEQUENCE [LARGE SCALE GENOMIC DNA]</scope>
    <source>
        <strain evidence="2 3">DSM 20410</strain>
    </source>
</reference>
<dbReference type="NCBIfam" id="NF003353">
    <property type="entry name" value="PRK04387.1"/>
    <property type="match status" value="1"/>
</dbReference>
<dbReference type="InterPro" id="IPR023324">
    <property type="entry name" value="BH2638-like_sf"/>
</dbReference>
<dbReference type="InterPro" id="IPR007920">
    <property type="entry name" value="UPF0223"/>
</dbReference>